<dbReference type="GO" id="GO:0005524">
    <property type="term" value="F:ATP binding"/>
    <property type="evidence" value="ECO:0007669"/>
    <property type="project" value="UniProtKB-UniRule"/>
</dbReference>
<dbReference type="EC" id="4.2.1.136" evidence="19"/>
<keyword evidence="6 17" id="KW-0547">Nucleotide-binding</keyword>
<evidence type="ECO:0000256" key="10">
    <source>
        <dbReference type="ARBA" id="ARBA00023027"/>
    </source>
</evidence>
<dbReference type="InterPro" id="IPR004443">
    <property type="entry name" value="YjeF_N_dom"/>
</dbReference>
<evidence type="ECO:0000256" key="2">
    <source>
        <dbReference type="ARBA" id="ARBA00000909"/>
    </source>
</evidence>
<comment type="catalytic activity">
    <reaction evidence="16 17 19">
        <text>(6S)-NADPHX + ADP = AMP + phosphate + NADPH + H(+)</text>
        <dbReference type="Rhea" id="RHEA:32235"/>
        <dbReference type="ChEBI" id="CHEBI:15378"/>
        <dbReference type="ChEBI" id="CHEBI:43474"/>
        <dbReference type="ChEBI" id="CHEBI:57783"/>
        <dbReference type="ChEBI" id="CHEBI:64076"/>
        <dbReference type="ChEBI" id="CHEBI:456215"/>
        <dbReference type="ChEBI" id="CHEBI:456216"/>
        <dbReference type="EC" id="4.2.1.136"/>
    </reaction>
</comment>
<dbReference type="SUPFAM" id="SSF64153">
    <property type="entry name" value="YjeF N-terminal domain-like"/>
    <property type="match status" value="1"/>
</dbReference>
<dbReference type="GO" id="GO:0110051">
    <property type="term" value="P:metabolite repair"/>
    <property type="evidence" value="ECO:0007669"/>
    <property type="project" value="TreeGrafter"/>
</dbReference>
<dbReference type="GO" id="GO:0046496">
    <property type="term" value="P:nicotinamide nucleotide metabolic process"/>
    <property type="evidence" value="ECO:0007669"/>
    <property type="project" value="UniProtKB-UniRule"/>
</dbReference>
<comment type="catalytic activity">
    <reaction evidence="15 17 19">
        <text>(6S)-NADHX + ADP = AMP + phosphate + NADH + H(+)</text>
        <dbReference type="Rhea" id="RHEA:32223"/>
        <dbReference type="ChEBI" id="CHEBI:15378"/>
        <dbReference type="ChEBI" id="CHEBI:43474"/>
        <dbReference type="ChEBI" id="CHEBI:57945"/>
        <dbReference type="ChEBI" id="CHEBI:64074"/>
        <dbReference type="ChEBI" id="CHEBI:456215"/>
        <dbReference type="ChEBI" id="CHEBI:456216"/>
        <dbReference type="EC" id="4.2.1.136"/>
    </reaction>
</comment>
<dbReference type="PIRSF" id="PIRSF017184">
    <property type="entry name" value="Nnr"/>
    <property type="match status" value="1"/>
</dbReference>
<evidence type="ECO:0000259" key="20">
    <source>
        <dbReference type="PROSITE" id="PS51383"/>
    </source>
</evidence>
<dbReference type="Proteomes" id="UP001143309">
    <property type="component" value="Unassembled WGS sequence"/>
</dbReference>
<comment type="cofactor">
    <cofactor evidence="18 19">
        <name>K(+)</name>
        <dbReference type="ChEBI" id="CHEBI:29103"/>
    </cofactor>
    <text evidence="18 19">Binds 1 potassium ion per subunit.</text>
</comment>
<dbReference type="HAMAP" id="MF_01965">
    <property type="entry name" value="NADHX_dehydratase"/>
    <property type="match status" value="1"/>
</dbReference>
<reference evidence="22" key="1">
    <citation type="journal article" date="2014" name="Int. J. Syst. Evol. Microbiol.">
        <title>Complete genome sequence of Corynebacterium casei LMG S-19264T (=DSM 44701T), isolated from a smear-ripened cheese.</title>
        <authorList>
            <consortium name="US DOE Joint Genome Institute (JGI-PGF)"/>
            <person name="Walter F."/>
            <person name="Albersmeier A."/>
            <person name="Kalinowski J."/>
            <person name="Ruckert C."/>
        </authorList>
    </citation>
    <scope>NUCLEOTIDE SEQUENCE</scope>
    <source>
        <strain evidence="22">VKM B-2748</strain>
    </source>
</reference>
<dbReference type="GO" id="GO:0046872">
    <property type="term" value="F:metal ion binding"/>
    <property type="evidence" value="ECO:0007669"/>
    <property type="project" value="UniProtKB-UniRule"/>
</dbReference>
<comment type="similarity">
    <text evidence="4 19">In the C-terminal section; belongs to the NnrD/CARKD family.</text>
</comment>
<keyword evidence="12 17" id="KW-0456">Lyase</keyword>
<dbReference type="PROSITE" id="PS51385">
    <property type="entry name" value="YJEF_N"/>
    <property type="match status" value="1"/>
</dbReference>
<dbReference type="GO" id="GO:0052855">
    <property type="term" value="F:ADP-dependent NAD(P)H-hydrate dehydratase activity"/>
    <property type="evidence" value="ECO:0007669"/>
    <property type="project" value="UniProtKB-UniRule"/>
</dbReference>
<comment type="subunit">
    <text evidence="17">Homotetramer.</text>
</comment>
<comment type="similarity">
    <text evidence="3 19">In the N-terminal section; belongs to the NnrE/AIBP family.</text>
</comment>
<evidence type="ECO:0000256" key="11">
    <source>
        <dbReference type="ARBA" id="ARBA00023235"/>
    </source>
</evidence>
<feature type="binding site" evidence="18">
    <location>
        <begin position="57"/>
        <end position="61"/>
    </location>
    <ligand>
        <name>(6S)-NADPHX</name>
        <dbReference type="ChEBI" id="CHEBI:64076"/>
    </ligand>
</feature>
<keyword evidence="10 17" id="KW-0520">NAD</keyword>
<dbReference type="InterPro" id="IPR030677">
    <property type="entry name" value="Nnr"/>
</dbReference>
<dbReference type="Gene3D" id="3.40.1190.20">
    <property type="match status" value="1"/>
</dbReference>
<feature type="binding site" evidence="17">
    <location>
        <begin position="404"/>
        <end position="408"/>
    </location>
    <ligand>
        <name>AMP</name>
        <dbReference type="ChEBI" id="CHEBI:456215"/>
    </ligand>
</feature>
<comment type="function">
    <text evidence="18">Catalyzes the epimerization of the S- and R-forms of NAD(P)HX, a damaged form of NAD(P)H that is a result of enzymatic or heat-dependent hydration. This is a prerequisite for the S-specific NAD(P)H-hydrate dehydratase to allow the repair of both epimers of NAD(P)HX.</text>
</comment>
<feature type="domain" description="YjeF C-terminal" evidence="20">
    <location>
        <begin position="218"/>
        <end position="488"/>
    </location>
</feature>
<dbReference type="EC" id="5.1.99.6" evidence="19"/>
<name>A0A9W6JQ45_9HYPH</name>
<dbReference type="NCBIfam" id="TIGR00197">
    <property type="entry name" value="yjeF_nterm"/>
    <property type="match status" value="1"/>
</dbReference>
<feature type="binding site" evidence="17">
    <location>
        <position position="253"/>
    </location>
    <ligand>
        <name>(6S)-NADPHX</name>
        <dbReference type="ChEBI" id="CHEBI:64076"/>
    </ligand>
</feature>
<proteinExistence type="inferred from homology"/>
<protein>
    <recommendedName>
        <fullName evidence="19">Bifunctional NAD(P)H-hydrate repair enzyme</fullName>
    </recommendedName>
    <alternativeName>
        <fullName evidence="19">Nicotinamide nucleotide repair protein</fullName>
    </alternativeName>
    <domain>
        <recommendedName>
            <fullName evidence="19">ADP-dependent (S)-NAD(P)H-hydrate dehydratase</fullName>
            <ecNumber evidence="19">4.2.1.136</ecNumber>
        </recommendedName>
        <alternativeName>
            <fullName evidence="19">ADP-dependent NAD(P)HX dehydratase</fullName>
        </alternativeName>
    </domain>
    <domain>
        <recommendedName>
            <fullName evidence="19">NAD(P)H-hydrate epimerase</fullName>
            <ecNumber evidence="19">5.1.99.6</ecNumber>
        </recommendedName>
    </domain>
</protein>
<feature type="binding site" evidence="17">
    <location>
        <position position="433"/>
    </location>
    <ligand>
        <name>AMP</name>
        <dbReference type="ChEBI" id="CHEBI:456215"/>
    </ligand>
</feature>
<evidence type="ECO:0000313" key="22">
    <source>
        <dbReference type="EMBL" id="GLK81227.1"/>
    </source>
</evidence>
<evidence type="ECO:0000256" key="13">
    <source>
        <dbReference type="ARBA" id="ARBA00023268"/>
    </source>
</evidence>
<keyword evidence="7 17" id="KW-0067">ATP-binding</keyword>
<evidence type="ECO:0000256" key="5">
    <source>
        <dbReference type="ARBA" id="ARBA00022723"/>
    </source>
</evidence>
<evidence type="ECO:0000256" key="18">
    <source>
        <dbReference type="HAMAP-Rule" id="MF_01966"/>
    </source>
</evidence>
<feature type="binding site" evidence="18">
    <location>
        <position position="154"/>
    </location>
    <ligand>
        <name>K(+)</name>
        <dbReference type="ChEBI" id="CHEBI:29103"/>
    </ligand>
</feature>
<feature type="binding site" evidence="18">
    <location>
        <position position="118"/>
    </location>
    <ligand>
        <name>K(+)</name>
        <dbReference type="ChEBI" id="CHEBI:29103"/>
    </ligand>
</feature>
<dbReference type="InterPro" id="IPR000631">
    <property type="entry name" value="CARKD"/>
</dbReference>
<sequence>MIEILSCSEMAEADRRAPAEGVAGEMLMEAAGRAVAEAALARWPQARRVLVLAGPGNNGGDGYVAARRLAESGRTVAVAALAPVEALRGDAAVMAARWSGPTLPIGEAGPVDFDLVVDALFGAGLARPLAGVAAHAIGRAADSGLPVLAVDVPSGLNGDTGAAAGAVLPATLTVTFVRLKPGHLLYPGRALCGEVVLADIGMPGSVVAGVGARTFLNRPALWRTAFPEPNPQGHKYDRGHVLVWSGPEFATGAARLAALGAARGGAGAVTLAGPAAALRVHAAHVSAIMLRPAARPDDLHAILAGRRFAIAIVGPGAGDGVEAATDAALAGAAACVLDADVFTAFADRPNALRDRIAERPARPVVVTPHEGEFGRLFGQGGPAGSKLDRAREAARRLGATVVLKGPDTVVASPDGRAAIADNAPPWLATAGAGDTLAGFCAGLLAQGMPAFEAATAAVWLHGEAAREVGPGLIADDLPGALPAVLRRFQSTVAEGGDSQP</sequence>
<evidence type="ECO:0000313" key="23">
    <source>
        <dbReference type="Proteomes" id="UP001143309"/>
    </source>
</evidence>
<dbReference type="InterPro" id="IPR029056">
    <property type="entry name" value="Ribokinase-like"/>
</dbReference>
<feature type="binding site" evidence="17">
    <location>
        <position position="369"/>
    </location>
    <ligand>
        <name>(6S)-NADPHX</name>
        <dbReference type="ChEBI" id="CHEBI:64076"/>
    </ligand>
</feature>
<dbReference type="HAMAP" id="MF_01966">
    <property type="entry name" value="NADHX_epimerase"/>
    <property type="match status" value="1"/>
</dbReference>
<evidence type="ECO:0000256" key="15">
    <source>
        <dbReference type="ARBA" id="ARBA00048238"/>
    </source>
</evidence>
<reference evidence="22" key="2">
    <citation type="submission" date="2023-01" db="EMBL/GenBank/DDBJ databases">
        <authorList>
            <person name="Sun Q."/>
            <person name="Evtushenko L."/>
        </authorList>
    </citation>
    <scope>NUCLEOTIDE SEQUENCE</scope>
    <source>
        <strain evidence="22">VKM B-2748</strain>
    </source>
</reference>
<gene>
    <name evidence="17" type="primary">nnrD</name>
    <name evidence="18" type="synonym">nnrE</name>
    <name evidence="22" type="ORF">GCM10008174_29680</name>
</gene>
<evidence type="ECO:0000256" key="17">
    <source>
        <dbReference type="HAMAP-Rule" id="MF_01965"/>
    </source>
</evidence>
<keyword evidence="23" id="KW-1185">Reference proteome</keyword>
<feature type="binding site" evidence="18">
    <location>
        <position position="151"/>
    </location>
    <ligand>
        <name>(6S)-NADPHX</name>
        <dbReference type="ChEBI" id="CHEBI:64076"/>
    </ligand>
</feature>
<dbReference type="PANTHER" id="PTHR12592">
    <property type="entry name" value="ATP-DEPENDENT (S)-NAD(P)H-HYDRATE DEHYDRATASE FAMILY MEMBER"/>
    <property type="match status" value="1"/>
</dbReference>
<feature type="domain" description="YjeF N-terminal" evidence="21">
    <location>
        <begin position="10"/>
        <end position="208"/>
    </location>
</feature>
<evidence type="ECO:0000256" key="3">
    <source>
        <dbReference type="ARBA" id="ARBA00006001"/>
    </source>
</evidence>
<comment type="catalytic activity">
    <reaction evidence="1 18 19">
        <text>(6R)-NADHX = (6S)-NADHX</text>
        <dbReference type="Rhea" id="RHEA:32215"/>
        <dbReference type="ChEBI" id="CHEBI:64074"/>
        <dbReference type="ChEBI" id="CHEBI:64075"/>
        <dbReference type="EC" id="5.1.99.6"/>
    </reaction>
</comment>
<dbReference type="PANTHER" id="PTHR12592:SF0">
    <property type="entry name" value="ATP-DEPENDENT (S)-NAD(P)H-HYDRATE DEHYDRATASE"/>
    <property type="match status" value="1"/>
</dbReference>
<comment type="cofactor">
    <cofactor evidence="17">
        <name>Mg(2+)</name>
        <dbReference type="ChEBI" id="CHEBI:18420"/>
    </cofactor>
</comment>
<evidence type="ECO:0000256" key="7">
    <source>
        <dbReference type="ARBA" id="ARBA00022840"/>
    </source>
</evidence>
<evidence type="ECO:0000256" key="19">
    <source>
        <dbReference type="PIRNR" id="PIRNR017184"/>
    </source>
</evidence>
<keyword evidence="9 18" id="KW-0630">Potassium</keyword>
<keyword evidence="11 18" id="KW-0413">Isomerase</keyword>
<evidence type="ECO:0000256" key="9">
    <source>
        <dbReference type="ARBA" id="ARBA00022958"/>
    </source>
</evidence>
<evidence type="ECO:0000256" key="8">
    <source>
        <dbReference type="ARBA" id="ARBA00022857"/>
    </source>
</evidence>
<comment type="function">
    <text evidence="14 19">Bifunctional enzyme that catalyzes the epimerization of the S- and R-forms of NAD(P)HX and the dehydration of the S-form of NAD(P)HX at the expense of ADP, which is converted to AMP. This allows the repair of both epimers of NAD(P)HX, a damaged form of NAD(P)H that is a result of enzymatic or heat-dependent hydration.</text>
</comment>
<dbReference type="Gene3D" id="3.40.50.10260">
    <property type="entry name" value="YjeF N-terminal domain"/>
    <property type="match status" value="1"/>
</dbReference>
<comment type="similarity">
    <text evidence="17">Belongs to the NnrD/CARKD family.</text>
</comment>
<comment type="similarity">
    <text evidence="18">Belongs to the NnrE/AIBP family.</text>
</comment>
<comment type="function">
    <text evidence="17">Catalyzes the dehydration of the S-form of NAD(P)HX at the expense of ADP, which is converted to AMP. Together with NAD(P)HX epimerase, which catalyzes the epimerization of the S- and R-forms, the enzyme allows the repair of both epimers of NAD(P)HX, a damaged form of NAD(P)H that is a result of enzymatic or heat-dependent hydration.</text>
</comment>
<comment type="caution">
    <text evidence="18">Lacks conserved residue(s) required for the propagation of feature annotation.</text>
</comment>
<feature type="binding site" evidence="18">
    <location>
        <position position="58"/>
    </location>
    <ligand>
        <name>K(+)</name>
        <dbReference type="ChEBI" id="CHEBI:29103"/>
    </ligand>
</feature>
<dbReference type="AlphaFoldDB" id="A0A9W6JQ45"/>
<dbReference type="NCBIfam" id="TIGR00196">
    <property type="entry name" value="yjeF_cterm"/>
    <property type="match status" value="1"/>
</dbReference>
<dbReference type="CDD" id="cd01171">
    <property type="entry name" value="YXKO-related"/>
    <property type="match status" value="1"/>
</dbReference>
<feature type="binding site" evidence="17">
    <location>
        <position position="316"/>
    </location>
    <ligand>
        <name>(6S)-NADPHX</name>
        <dbReference type="ChEBI" id="CHEBI:64076"/>
    </ligand>
</feature>
<evidence type="ECO:0000259" key="21">
    <source>
        <dbReference type="PROSITE" id="PS51385"/>
    </source>
</evidence>
<dbReference type="InterPro" id="IPR036652">
    <property type="entry name" value="YjeF_N_dom_sf"/>
</dbReference>
<evidence type="ECO:0000256" key="16">
    <source>
        <dbReference type="ARBA" id="ARBA00049209"/>
    </source>
</evidence>
<evidence type="ECO:0000256" key="1">
    <source>
        <dbReference type="ARBA" id="ARBA00000013"/>
    </source>
</evidence>
<keyword evidence="13" id="KW-0511">Multifunctional enzyme</keyword>
<feature type="binding site" evidence="17">
    <location>
        <position position="434"/>
    </location>
    <ligand>
        <name>(6S)-NADPHX</name>
        <dbReference type="ChEBI" id="CHEBI:64076"/>
    </ligand>
</feature>
<dbReference type="SUPFAM" id="SSF53613">
    <property type="entry name" value="Ribokinase-like"/>
    <property type="match status" value="1"/>
</dbReference>
<comment type="catalytic activity">
    <reaction evidence="2 18 19">
        <text>(6R)-NADPHX = (6S)-NADPHX</text>
        <dbReference type="Rhea" id="RHEA:32227"/>
        <dbReference type="ChEBI" id="CHEBI:64076"/>
        <dbReference type="ChEBI" id="CHEBI:64077"/>
        <dbReference type="EC" id="5.1.99.6"/>
    </reaction>
</comment>
<dbReference type="PROSITE" id="PS51383">
    <property type="entry name" value="YJEF_C_3"/>
    <property type="match status" value="1"/>
</dbReference>
<evidence type="ECO:0000256" key="6">
    <source>
        <dbReference type="ARBA" id="ARBA00022741"/>
    </source>
</evidence>
<keyword evidence="8 17" id="KW-0521">NADP</keyword>
<organism evidence="22 23">
    <name type="scientific">Methylopila turkensis</name>
    <dbReference type="NCBI Taxonomy" id="1437816"/>
    <lineage>
        <taxon>Bacteria</taxon>
        <taxon>Pseudomonadati</taxon>
        <taxon>Pseudomonadota</taxon>
        <taxon>Alphaproteobacteria</taxon>
        <taxon>Hyphomicrobiales</taxon>
        <taxon>Methylopilaceae</taxon>
        <taxon>Methylopila</taxon>
    </lineage>
</organism>
<evidence type="ECO:0000256" key="4">
    <source>
        <dbReference type="ARBA" id="ARBA00009524"/>
    </source>
</evidence>
<feature type="binding site" evidence="18">
    <location>
        <begin position="122"/>
        <end position="128"/>
    </location>
    <ligand>
        <name>(6S)-NADPHX</name>
        <dbReference type="ChEBI" id="CHEBI:64076"/>
    </ligand>
</feature>
<dbReference type="GO" id="GO:0052856">
    <property type="term" value="F:NAD(P)HX epimerase activity"/>
    <property type="evidence" value="ECO:0007669"/>
    <property type="project" value="UniProtKB-UniRule"/>
</dbReference>
<comment type="caution">
    <text evidence="22">The sequence shown here is derived from an EMBL/GenBank/DDBJ whole genome shotgun (WGS) entry which is preliminary data.</text>
</comment>
<keyword evidence="5 18" id="KW-0479">Metal-binding</keyword>
<evidence type="ECO:0000256" key="14">
    <source>
        <dbReference type="ARBA" id="ARBA00025153"/>
    </source>
</evidence>
<dbReference type="Pfam" id="PF01256">
    <property type="entry name" value="Carb_kinase"/>
    <property type="match status" value="1"/>
</dbReference>
<evidence type="ECO:0000256" key="12">
    <source>
        <dbReference type="ARBA" id="ARBA00023239"/>
    </source>
</evidence>
<dbReference type="EMBL" id="BSFL01000003">
    <property type="protein sequence ID" value="GLK81227.1"/>
    <property type="molecule type" value="Genomic_DNA"/>
</dbReference>
<dbReference type="Pfam" id="PF03853">
    <property type="entry name" value="YjeF_N"/>
    <property type="match status" value="1"/>
</dbReference>
<accession>A0A9W6JQ45</accession>